<dbReference type="AlphaFoldDB" id="A0A9P6ZQL4"/>
<dbReference type="InterPro" id="IPR032675">
    <property type="entry name" value="LRR_dom_sf"/>
</dbReference>
<dbReference type="OrthoDB" id="2685740at2759"/>
<dbReference type="Proteomes" id="UP000714275">
    <property type="component" value="Unassembled WGS sequence"/>
</dbReference>
<sequence length="204" mass="22761">MPLIARSISQLPFTMRSLNVTWPLFNIGDFSTSNLLLAHLTNLELAISQLKAVPHLLHLCPNLSSLTICVSVKQRLLAIESFTHTKLQSLRIAHDLGNAEHLAGLFDALSFPNLRLLEARNIEPSQVSFLFDALTPLRVHELAARAVQPWPHEQLTTCLVRSNWSLETLVFSAGVLTTDEQRAGYITYIPSLNVVVDSMCNHFV</sequence>
<protein>
    <submittedName>
        <fullName evidence="1">Uncharacterized protein</fullName>
    </submittedName>
</protein>
<name>A0A9P6ZQL4_9AGAM</name>
<proteinExistence type="predicted"/>
<dbReference type="SUPFAM" id="SSF52047">
    <property type="entry name" value="RNI-like"/>
    <property type="match status" value="1"/>
</dbReference>
<comment type="caution">
    <text evidence="1">The sequence shown here is derived from an EMBL/GenBank/DDBJ whole genome shotgun (WGS) entry which is preliminary data.</text>
</comment>
<organism evidence="1 2">
    <name type="scientific">Suillus placidus</name>
    <dbReference type="NCBI Taxonomy" id="48579"/>
    <lineage>
        <taxon>Eukaryota</taxon>
        <taxon>Fungi</taxon>
        <taxon>Dikarya</taxon>
        <taxon>Basidiomycota</taxon>
        <taxon>Agaricomycotina</taxon>
        <taxon>Agaricomycetes</taxon>
        <taxon>Agaricomycetidae</taxon>
        <taxon>Boletales</taxon>
        <taxon>Suillineae</taxon>
        <taxon>Suillaceae</taxon>
        <taxon>Suillus</taxon>
    </lineage>
</organism>
<accession>A0A9P6ZQL4</accession>
<evidence type="ECO:0000313" key="2">
    <source>
        <dbReference type="Proteomes" id="UP000714275"/>
    </source>
</evidence>
<keyword evidence="2" id="KW-1185">Reference proteome</keyword>
<dbReference type="Gene3D" id="3.80.10.10">
    <property type="entry name" value="Ribonuclease Inhibitor"/>
    <property type="match status" value="1"/>
</dbReference>
<evidence type="ECO:0000313" key="1">
    <source>
        <dbReference type="EMBL" id="KAG1774425.1"/>
    </source>
</evidence>
<reference evidence="1" key="1">
    <citation type="journal article" date="2020" name="New Phytol.">
        <title>Comparative genomics reveals dynamic genome evolution in host specialist ectomycorrhizal fungi.</title>
        <authorList>
            <person name="Lofgren L.A."/>
            <person name="Nguyen N.H."/>
            <person name="Vilgalys R."/>
            <person name="Ruytinx J."/>
            <person name="Liao H.L."/>
            <person name="Branco S."/>
            <person name="Kuo A."/>
            <person name="LaButti K."/>
            <person name="Lipzen A."/>
            <person name="Andreopoulos W."/>
            <person name="Pangilinan J."/>
            <person name="Riley R."/>
            <person name="Hundley H."/>
            <person name="Na H."/>
            <person name="Barry K."/>
            <person name="Grigoriev I.V."/>
            <person name="Stajich J.E."/>
            <person name="Kennedy P.G."/>
        </authorList>
    </citation>
    <scope>NUCLEOTIDE SEQUENCE</scope>
    <source>
        <strain evidence="1">DOB743</strain>
    </source>
</reference>
<gene>
    <name evidence="1" type="ORF">EV702DRAFT_535569</name>
</gene>
<dbReference type="EMBL" id="JABBWD010000042">
    <property type="protein sequence ID" value="KAG1774425.1"/>
    <property type="molecule type" value="Genomic_DNA"/>
</dbReference>